<keyword evidence="4" id="KW-0732">Signal</keyword>
<evidence type="ECO:0000256" key="6">
    <source>
        <dbReference type="ARBA" id="ARBA00023136"/>
    </source>
</evidence>
<dbReference type="InterPro" id="IPR012674">
    <property type="entry name" value="Calycin"/>
</dbReference>
<dbReference type="PRINTS" id="PR01171">
    <property type="entry name" value="BCTLIPOCALIN"/>
</dbReference>
<organism evidence="15 16">
    <name type="scientific">Paraglaciecola polaris LMG 21857</name>
    <dbReference type="NCBI Taxonomy" id="1129793"/>
    <lineage>
        <taxon>Bacteria</taxon>
        <taxon>Pseudomonadati</taxon>
        <taxon>Pseudomonadota</taxon>
        <taxon>Gammaproteobacteria</taxon>
        <taxon>Alteromonadales</taxon>
        <taxon>Alteromonadaceae</taxon>
        <taxon>Paraglaciecola</taxon>
    </lineage>
</organism>
<comment type="subunit">
    <text evidence="3 12">Homodimer.</text>
</comment>
<dbReference type="STRING" id="1129793.GPLA_0026"/>
<dbReference type="InterPro" id="IPR022272">
    <property type="entry name" value="Lipocalin_CS"/>
</dbReference>
<evidence type="ECO:0000256" key="11">
    <source>
        <dbReference type="ARBA" id="ARBA00071217"/>
    </source>
</evidence>
<reference evidence="16" key="1">
    <citation type="journal article" date="2014" name="Environ. Microbiol.">
        <title>Comparative genomics of the marine bacterial genus Glaciecola reveals the high degree of genomic diversity and genomic characteristic for cold adaptation.</title>
        <authorList>
            <person name="Qin Q.L."/>
            <person name="Xie B.B."/>
            <person name="Yu Y."/>
            <person name="Shu Y.L."/>
            <person name="Rong J.C."/>
            <person name="Zhang Y.J."/>
            <person name="Zhao D.L."/>
            <person name="Chen X.L."/>
            <person name="Zhang X.Y."/>
            <person name="Chen B."/>
            <person name="Zhou B.C."/>
            <person name="Zhang Y.Z."/>
        </authorList>
    </citation>
    <scope>NUCLEOTIDE SEQUENCE [LARGE SCALE GENOMIC DNA]</scope>
    <source>
        <strain evidence="16">LMG 21857</strain>
    </source>
</reference>
<protein>
    <recommendedName>
        <fullName evidence="11 12">Outer membrane lipoprotein Blc</fullName>
    </recommendedName>
</protein>
<name>K6ZKV1_9ALTE</name>
<evidence type="ECO:0000313" key="16">
    <source>
        <dbReference type="Proteomes" id="UP000006322"/>
    </source>
</evidence>
<evidence type="ECO:0000259" key="14">
    <source>
        <dbReference type="Pfam" id="PF08212"/>
    </source>
</evidence>
<dbReference type="PANTHER" id="PTHR10612:SF34">
    <property type="entry name" value="APOLIPOPROTEIN D"/>
    <property type="match status" value="1"/>
</dbReference>
<sequence length="187" mass="21239">MPFQLSQFIRAIALRKSMRRLGLLLAMLSLNGCTSVPEGIKPVANFELNRYLGQWYEIARLDHSFERGLAQVTAQYTMQKDGGVNVINRGFNQEKQEWDEAQGKAYFVADESIGHLKVSFFGPFYASYVIFSLDTHGYEYAMITGPNRDYLWILARQPQLPAEVLQTLLSKATAAGFDTQKLIFVDQ</sequence>
<evidence type="ECO:0000256" key="8">
    <source>
        <dbReference type="ARBA" id="ARBA00023237"/>
    </source>
</evidence>
<proteinExistence type="inferred from homology"/>
<keyword evidence="5 12" id="KW-0446">Lipid-binding</keyword>
<dbReference type="InterPro" id="IPR000566">
    <property type="entry name" value="Lipocln_cytosolic_FA-bd_dom"/>
</dbReference>
<dbReference type="GO" id="GO:0008289">
    <property type="term" value="F:lipid binding"/>
    <property type="evidence" value="ECO:0007669"/>
    <property type="project" value="UniProtKB-UniRule"/>
</dbReference>
<feature type="lipid moiety-binding region" description="N-palmitoyl cysteine" evidence="13">
    <location>
        <position position="33"/>
    </location>
</feature>
<comment type="function">
    <text evidence="10 12">Involved in the storage or transport of lipids necessary for membrane maintenance under stressful conditions. Displays a binding preference for lysophospholipids.</text>
</comment>
<dbReference type="EMBL" id="BAER01000001">
    <property type="protein sequence ID" value="GAC30947.1"/>
    <property type="molecule type" value="Genomic_DNA"/>
</dbReference>
<accession>K6ZKV1</accession>
<evidence type="ECO:0000256" key="3">
    <source>
        <dbReference type="ARBA" id="ARBA00011738"/>
    </source>
</evidence>
<dbReference type="InterPro" id="IPR002446">
    <property type="entry name" value="Lipocalin_bac"/>
</dbReference>
<keyword evidence="6 12" id="KW-0472">Membrane</keyword>
<evidence type="ECO:0000256" key="4">
    <source>
        <dbReference type="ARBA" id="ARBA00022729"/>
    </source>
</evidence>
<dbReference type="SUPFAM" id="SSF50814">
    <property type="entry name" value="Lipocalins"/>
    <property type="match status" value="1"/>
</dbReference>
<evidence type="ECO:0000256" key="1">
    <source>
        <dbReference type="ARBA" id="ARBA00004459"/>
    </source>
</evidence>
<dbReference type="PANTHER" id="PTHR10612">
    <property type="entry name" value="APOLIPOPROTEIN D"/>
    <property type="match status" value="1"/>
</dbReference>
<keyword evidence="8 12" id="KW-0998">Cell outer membrane</keyword>
<dbReference type="Gene3D" id="2.40.128.20">
    <property type="match status" value="1"/>
</dbReference>
<keyword evidence="16" id="KW-1185">Reference proteome</keyword>
<dbReference type="GO" id="GO:0009279">
    <property type="term" value="C:cell outer membrane"/>
    <property type="evidence" value="ECO:0007669"/>
    <property type="project" value="UniProtKB-SubCell"/>
</dbReference>
<evidence type="ECO:0000256" key="13">
    <source>
        <dbReference type="PIRSR" id="PIRSR036893-52"/>
    </source>
</evidence>
<dbReference type="Proteomes" id="UP000006322">
    <property type="component" value="Unassembled WGS sequence"/>
</dbReference>
<evidence type="ECO:0000313" key="15">
    <source>
        <dbReference type="EMBL" id="GAC30947.1"/>
    </source>
</evidence>
<evidence type="ECO:0000256" key="12">
    <source>
        <dbReference type="PIRNR" id="PIRNR036893"/>
    </source>
</evidence>
<dbReference type="InterPro" id="IPR047202">
    <property type="entry name" value="Lipocalin_Blc-like_dom"/>
</dbReference>
<evidence type="ECO:0000256" key="5">
    <source>
        <dbReference type="ARBA" id="ARBA00023121"/>
    </source>
</evidence>
<comment type="similarity">
    <text evidence="2 12">Belongs to the calycin superfamily. Lipocalin family.</text>
</comment>
<keyword evidence="7 13" id="KW-0564">Palmitate</keyword>
<dbReference type="GO" id="GO:0006950">
    <property type="term" value="P:response to stress"/>
    <property type="evidence" value="ECO:0007669"/>
    <property type="project" value="UniProtKB-ARBA"/>
</dbReference>
<dbReference type="FunFam" id="2.40.128.20:FF:000002">
    <property type="entry name" value="Outer membrane lipoprotein Blc"/>
    <property type="match status" value="1"/>
</dbReference>
<evidence type="ECO:0000256" key="10">
    <source>
        <dbReference type="ARBA" id="ARBA00057024"/>
    </source>
</evidence>
<keyword evidence="9 12" id="KW-0449">Lipoprotein</keyword>
<dbReference type="AlphaFoldDB" id="K6ZKV1"/>
<comment type="subcellular location">
    <subcellularLocation>
        <location evidence="1">Cell outer membrane</location>
        <topology evidence="1">Lipid-anchor</topology>
    </subcellularLocation>
</comment>
<gene>
    <name evidence="15" type="primary">blc</name>
    <name evidence="15" type="ORF">GPLA_0026</name>
</gene>
<feature type="lipid moiety-binding region" description="S-diacylglycerol cysteine" evidence="13">
    <location>
        <position position="33"/>
    </location>
</feature>
<evidence type="ECO:0000256" key="9">
    <source>
        <dbReference type="ARBA" id="ARBA00023288"/>
    </source>
</evidence>
<feature type="domain" description="Lipocalin/cytosolic fatty-acid binding" evidence="14">
    <location>
        <begin position="47"/>
        <end position="187"/>
    </location>
</feature>
<dbReference type="PROSITE" id="PS00213">
    <property type="entry name" value="LIPOCALIN"/>
    <property type="match status" value="1"/>
</dbReference>
<evidence type="ECO:0000256" key="2">
    <source>
        <dbReference type="ARBA" id="ARBA00006889"/>
    </source>
</evidence>
<dbReference type="InterPro" id="IPR022271">
    <property type="entry name" value="Lipocalin_ApoD"/>
</dbReference>
<dbReference type="PIRSF" id="PIRSF036893">
    <property type="entry name" value="Lipocalin_ApoD"/>
    <property type="match status" value="1"/>
</dbReference>
<dbReference type="CDD" id="cd19438">
    <property type="entry name" value="lipocalin_Blc-like"/>
    <property type="match status" value="1"/>
</dbReference>
<dbReference type="RefSeq" id="WP_007102757.1">
    <property type="nucleotide sequence ID" value="NZ_BAER01000001.1"/>
</dbReference>
<dbReference type="Pfam" id="PF08212">
    <property type="entry name" value="Lipocalin_2"/>
    <property type="match status" value="1"/>
</dbReference>
<evidence type="ECO:0000256" key="7">
    <source>
        <dbReference type="ARBA" id="ARBA00023139"/>
    </source>
</evidence>
<comment type="caution">
    <text evidence="15">The sequence shown here is derived from an EMBL/GenBank/DDBJ whole genome shotgun (WGS) entry which is preliminary data.</text>
</comment>